<dbReference type="Gene3D" id="3.40.50.880">
    <property type="match status" value="1"/>
</dbReference>
<gene>
    <name evidence="11" type="ORF">S12H4_45657</name>
</gene>
<protein>
    <recommendedName>
        <fullName evidence="3">carbamoyl-phosphate synthase (glutamine-hydrolyzing)</fullName>
        <ecNumber evidence="3">6.3.5.5</ecNumber>
    </recommendedName>
</protein>
<keyword evidence="4" id="KW-0436">Ligase</keyword>
<evidence type="ECO:0000256" key="5">
    <source>
        <dbReference type="ARBA" id="ARBA00022741"/>
    </source>
</evidence>
<evidence type="ECO:0000256" key="2">
    <source>
        <dbReference type="ARBA" id="ARBA00005077"/>
    </source>
</evidence>
<evidence type="ECO:0000256" key="3">
    <source>
        <dbReference type="ARBA" id="ARBA00012738"/>
    </source>
</evidence>
<dbReference type="EMBL" id="BARW01028252">
    <property type="protein sequence ID" value="GAJ10894.1"/>
    <property type="molecule type" value="Genomic_DNA"/>
</dbReference>
<dbReference type="GO" id="GO:0006221">
    <property type="term" value="P:pyrimidine nucleotide biosynthetic process"/>
    <property type="evidence" value="ECO:0007669"/>
    <property type="project" value="UniProtKB-KW"/>
</dbReference>
<dbReference type="Pfam" id="PF00988">
    <property type="entry name" value="CPSase_sm_chain"/>
    <property type="match status" value="1"/>
</dbReference>
<dbReference type="FunFam" id="3.50.30.20:FF:000001">
    <property type="entry name" value="Carbamoyl-phosphate synthase small chain"/>
    <property type="match status" value="1"/>
</dbReference>
<dbReference type="InterPro" id="IPR029062">
    <property type="entry name" value="Class_I_gatase-like"/>
</dbReference>
<comment type="caution">
    <text evidence="11">The sequence shown here is derived from an EMBL/GenBank/DDBJ whole genome shotgun (WGS) entry which is preliminary data.</text>
</comment>
<dbReference type="GO" id="GO:0005524">
    <property type="term" value="F:ATP binding"/>
    <property type="evidence" value="ECO:0007669"/>
    <property type="project" value="UniProtKB-KW"/>
</dbReference>
<evidence type="ECO:0000256" key="6">
    <source>
        <dbReference type="ARBA" id="ARBA00022840"/>
    </source>
</evidence>
<dbReference type="InterPro" id="IPR002474">
    <property type="entry name" value="CarbamoylP_synth_ssu_N"/>
</dbReference>
<feature type="non-terminal residue" evidence="11">
    <location>
        <position position="243"/>
    </location>
</feature>
<name>X1U042_9ZZZZ</name>
<evidence type="ECO:0000256" key="9">
    <source>
        <dbReference type="ARBA" id="ARBA00049285"/>
    </source>
</evidence>
<dbReference type="AlphaFoldDB" id="X1U042"/>
<reference evidence="11" key="1">
    <citation type="journal article" date="2014" name="Front. Microbiol.">
        <title>High frequency of phylogenetically diverse reductive dehalogenase-homologous genes in deep subseafloor sedimentary metagenomes.</title>
        <authorList>
            <person name="Kawai M."/>
            <person name="Futagami T."/>
            <person name="Toyoda A."/>
            <person name="Takaki Y."/>
            <person name="Nishi S."/>
            <person name="Hori S."/>
            <person name="Arai W."/>
            <person name="Tsubouchi T."/>
            <person name="Morono Y."/>
            <person name="Uchiyama I."/>
            <person name="Ito T."/>
            <person name="Fujiyama A."/>
            <person name="Inagaki F."/>
            <person name="Takami H."/>
        </authorList>
    </citation>
    <scope>NUCLEOTIDE SEQUENCE</scope>
    <source>
        <strain evidence="11">Expedition CK06-06</strain>
    </source>
</reference>
<evidence type="ECO:0000313" key="11">
    <source>
        <dbReference type="EMBL" id="GAJ10894.1"/>
    </source>
</evidence>
<dbReference type="SMART" id="SM01097">
    <property type="entry name" value="CPSase_sm_chain"/>
    <property type="match status" value="1"/>
</dbReference>
<comment type="pathway">
    <text evidence="2">Amino-acid biosynthesis; L-arginine biosynthesis; carbamoyl phosphate from bicarbonate: step 1/1.</text>
</comment>
<proteinExistence type="predicted"/>
<dbReference type="InterPro" id="IPR036480">
    <property type="entry name" value="CarbP_synth_ssu_N_sf"/>
</dbReference>
<dbReference type="NCBIfam" id="NF009475">
    <property type="entry name" value="PRK12838.1"/>
    <property type="match status" value="1"/>
</dbReference>
<dbReference type="Gene3D" id="3.50.30.20">
    <property type="entry name" value="Carbamoyl-phosphate synthase small subunit, N-terminal domain"/>
    <property type="match status" value="1"/>
</dbReference>
<dbReference type="EC" id="6.3.5.5" evidence="3"/>
<dbReference type="GO" id="GO:0004088">
    <property type="term" value="F:carbamoyl-phosphate synthase (glutamine-hydrolyzing) activity"/>
    <property type="evidence" value="ECO:0007669"/>
    <property type="project" value="UniProtKB-EC"/>
</dbReference>
<keyword evidence="7" id="KW-0315">Glutamine amidotransferase</keyword>
<evidence type="ECO:0000256" key="7">
    <source>
        <dbReference type="ARBA" id="ARBA00022962"/>
    </source>
</evidence>
<keyword evidence="8" id="KW-0665">Pyrimidine biosynthesis</keyword>
<dbReference type="Pfam" id="PF00117">
    <property type="entry name" value="GATase"/>
    <property type="match status" value="1"/>
</dbReference>
<evidence type="ECO:0000256" key="4">
    <source>
        <dbReference type="ARBA" id="ARBA00022598"/>
    </source>
</evidence>
<accession>X1U042</accession>
<dbReference type="PRINTS" id="PR00099">
    <property type="entry name" value="CPSGATASE"/>
</dbReference>
<comment type="catalytic activity">
    <reaction evidence="9">
        <text>L-glutamine + H2O = L-glutamate + NH4(+)</text>
        <dbReference type="Rhea" id="RHEA:15889"/>
        <dbReference type="ChEBI" id="CHEBI:15377"/>
        <dbReference type="ChEBI" id="CHEBI:28938"/>
        <dbReference type="ChEBI" id="CHEBI:29985"/>
        <dbReference type="ChEBI" id="CHEBI:58359"/>
    </reaction>
</comment>
<dbReference type="InterPro" id="IPR017926">
    <property type="entry name" value="GATASE"/>
</dbReference>
<evidence type="ECO:0000256" key="8">
    <source>
        <dbReference type="ARBA" id="ARBA00022975"/>
    </source>
</evidence>
<evidence type="ECO:0000259" key="10">
    <source>
        <dbReference type="SMART" id="SM01097"/>
    </source>
</evidence>
<feature type="domain" description="Carbamoyl-phosphate synthase small subunit N-terminal" evidence="10">
    <location>
        <begin position="1"/>
        <end position="131"/>
    </location>
</feature>
<evidence type="ECO:0000256" key="1">
    <source>
        <dbReference type="ARBA" id="ARBA00004812"/>
    </source>
</evidence>
<organism evidence="11">
    <name type="scientific">marine sediment metagenome</name>
    <dbReference type="NCBI Taxonomy" id="412755"/>
    <lineage>
        <taxon>unclassified sequences</taxon>
        <taxon>metagenomes</taxon>
        <taxon>ecological metagenomes</taxon>
    </lineage>
</organism>
<keyword evidence="5" id="KW-0547">Nucleotide-binding</keyword>
<comment type="pathway">
    <text evidence="1">Pyrimidine metabolism; UMP biosynthesis via de novo pathway; (S)-dihydroorotate from bicarbonate: step 1/3.</text>
</comment>
<dbReference type="SUPFAM" id="SSF52317">
    <property type="entry name" value="Class I glutamine amidotransferase-like"/>
    <property type="match status" value="1"/>
</dbReference>
<keyword evidence="6" id="KW-0067">ATP-binding</keyword>
<sequence>MNGILYLEDGRVFRGRIFGDPKLSIGEICFNTSMSGYQEIITDPSYAGQIVVMSYPIIGNYGTHQNDAESRQPFLDGFVVREYCRNPGNQRMTMTLHDFLKKNLVTAIEGIDTRALVRHIREKGEMRSAIAPLPVDKQDLLGRIKNHPKLDGQDLASTVTTQSVYSMGIHQKIRIVVYDFGVKSNILRLISQKAIVTVVPSYTTPDQVLRFDPDGIVLSNGPGDPAAVNYAIRNVKGLIGKRP</sequence>
<dbReference type="SUPFAM" id="SSF52021">
    <property type="entry name" value="Carbamoyl phosphate synthetase, small subunit N-terminal domain"/>
    <property type="match status" value="1"/>
</dbReference>